<evidence type="ECO:0000313" key="2">
    <source>
        <dbReference type="EMBL" id="CAF4181421.1"/>
    </source>
</evidence>
<dbReference type="Proteomes" id="UP000677228">
    <property type="component" value="Unassembled WGS sequence"/>
</dbReference>
<protein>
    <submittedName>
        <fullName evidence="1">Uncharacterized protein</fullName>
    </submittedName>
</protein>
<organism evidence="1 3">
    <name type="scientific">Didymodactylos carnosus</name>
    <dbReference type="NCBI Taxonomy" id="1234261"/>
    <lineage>
        <taxon>Eukaryota</taxon>
        <taxon>Metazoa</taxon>
        <taxon>Spiralia</taxon>
        <taxon>Gnathifera</taxon>
        <taxon>Rotifera</taxon>
        <taxon>Eurotatoria</taxon>
        <taxon>Bdelloidea</taxon>
        <taxon>Philodinida</taxon>
        <taxon>Philodinidae</taxon>
        <taxon>Didymodactylos</taxon>
    </lineage>
</organism>
<sequence length="103" mass="11864">MKIIKSKTYTRSDGLVVELLKVYGIKENTVKYALKLIDALFIDKQDLQNADSKKIDEDPRVKAIYGPIKQKFNFSVEEMSIIWPPVHDSILSKRRNQGKILKA</sequence>
<accession>A0A8S2F8M7</accession>
<evidence type="ECO:0000313" key="3">
    <source>
        <dbReference type="Proteomes" id="UP000677228"/>
    </source>
</evidence>
<name>A0A8S2F8M7_9BILA</name>
<dbReference type="EMBL" id="CAJNOK010024118">
    <property type="protein sequence ID" value="CAF1372359.1"/>
    <property type="molecule type" value="Genomic_DNA"/>
</dbReference>
<dbReference type="EMBL" id="CAJOBA010045790">
    <property type="protein sequence ID" value="CAF4181421.1"/>
    <property type="molecule type" value="Genomic_DNA"/>
</dbReference>
<gene>
    <name evidence="1" type="ORF">OVA965_LOCUS31732</name>
    <name evidence="2" type="ORF">TMI583_LOCUS32569</name>
</gene>
<reference evidence="1" key="1">
    <citation type="submission" date="2021-02" db="EMBL/GenBank/DDBJ databases">
        <authorList>
            <person name="Nowell W R."/>
        </authorList>
    </citation>
    <scope>NUCLEOTIDE SEQUENCE</scope>
</reference>
<dbReference type="AlphaFoldDB" id="A0A8S2F8M7"/>
<proteinExistence type="predicted"/>
<evidence type="ECO:0000313" key="1">
    <source>
        <dbReference type="EMBL" id="CAF1372359.1"/>
    </source>
</evidence>
<comment type="caution">
    <text evidence="1">The sequence shown here is derived from an EMBL/GenBank/DDBJ whole genome shotgun (WGS) entry which is preliminary data.</text>
</comment>
<dbReference type="Proteomes" id="UP000682733">
    <property type="component" value="Unassembled WGS sequence"/>
</dbReference>
<feature type="non-terminal residue" evidence="1">
    <location>
        <position position="1"/>
    </location>
</feature>